<dbReference type="EMBL" id="JABBGG010000011">
    <property type="protein sequence ID" value="NML62934.1"/>
    <property type="molecule type" value="Genomic_DNA"/>
</dbReference>
<dbReference type="Pfam" id="PF00589">
    <property type="entry name" value="Phage_integrase"/>
    <property type="match status" value="1"/>
</dbReference>
<evidence type="ECO:0000313" key="9">
    <source>
        <dbReference type="Proteomes" id="UP000583752"/>
    </source>
</evidence>
<dbReference type="InterPro" id="IPR044068">
    <property type="entry name" value="CB"/>
</dbReference>
<name>A0A848HP39_9BURK</name>
<feature type="domain" description="Core-binding (CB)" evidence="7">
    <location>
        <begin position="60"/>
        <end position="148"/>
    </location>
</feature>
<dbReference type="Gene3D" id="1.10.443.10">
    <property type="entry name" value="Intergrase catalytic core"/>
    <property type="match status" value="1"/>
</dbReference>
<evidence type="ECO:0000256" key="5">
    <source>
        <dbReference type="PROSITE-ProRule" id="PRU01248"/>
    </source>
</evidence>
<gene>
    <name evidence="8" type="ORF">HHL21_17990</name>
</gene>
<reference evidence="8 9" key="1">
    <citation type="submission" date="2020-04" db="EMBL/GenBank/DDBJ databases">
        <title>Massilia sp. RP-1-19 isolated from soil.</title>
        <authorList>
            <person name="Dahal R.H."/>
        </authorList>
    </citation>
    <scope>NUCLEOTIDE SEQUENCE [LARGE SCALE GENOMIC DNA]</scope>
    <source>
        <strain evidence="8 9">RP-1-19</strain>
    </source>
</reference>
<dbReference type="Gene3D" id="1.10.150.130">
    <property type="match status" value="1"/>
</dbReference>
<dbReference type="PROSITE" id="PS51898">
    <property type="entry name" value="TYR_RECOMBINASE"/>
    <property type="match status" value="1"/>
</dbReference>
<proteinExistence type="inferred from homology"/>
<dbReference type="InterPro" id="IPR010998">
    <property type="entry name" value="Integrase_recombinase_N"/>
</dbReference>
<evidence type="ECO:0000259" key="7">
    <source>
        <dbReference type="PROSITE" id="PS51900"/>
    </source>
</evidence>
<accession>A0A848HP39</accession>
<feature type="domain" description="Tyr recombinase" evidence="6">
    <location>
        <begin position="166"/>
        <end position="346"/>
    </location>
</feature>
<evidence type="ECO:0000256" key="3">
    <source>
        <dbReference type="ARBA" id="ARBA00023125"/>
    </source>
</evidence>
<dbReference type="Proteomes" id="UP000583752">
    <property type="component" value="Unassembled WGS sequence"/>
</dbReference>
<dbReference type="PROSITE" id="PS51900">
    <property type="entry name" value="CB"/>
    <property type="match status" value="1"/>
</dbReference>
<evidence type="ECO:0000256" key="4">
    <source>
        <dbReference type="ARBA" id="ARBA00023172"/>
    </source>
</evidence>
<keyword evidence="4" id="KW-0233">DNA recombination</keyword>
<keyword evidence="3 5" id="KW-0238">DNA-binding</keyword>
<dbReference type="PANTHER" id="PTHR30629">
    <property type="entry name" value="PROPHAGE INTEGRASE"/>
    <property type="match status" value="1"/>
</dbReference>
<dbReference type="GO" id="GO:0006310">
    <property type="term" value="P:DNA recombination"/>
    <property type="evidence" value="ECO:0007669"/>
    <property type="project" value="UniProtKB-KW"/>
</dbReference>
<dbReference type="InterPro" id="IPR013762">
    <property type="entry name" value="Integrase-like_cat_sf"/>
</dbReference>
<comment type="caution">
    <text evidence="8">The sequence shown here is derived from an EMBL/GenBank/DDBJ whole genome shotgun (WGS) entry which is preliminary data.</text>
</comment>
<dbReference type="GO" id="GO:0003677">
    <property type="term" value="F:DNA binding"/>
    <property type="evidence" value="ECO:0007669"/>
    <property type="project" value="UniProtKB-UniRule"/>
</dbReference>
<evidence type="ECO:0000256" key="1">
    <source>
        <dbReference type="ARBA" id="ARBA00008857"/>
    </source>
</evidence>
<dbReference type="GO" id="GO:0015074">
    <property type="term" value="P:DNA integration"/>
    <property type="evidence" value="ECO:0007669"/>
    <property type="project" value="UniProtKB-KW"/>
</dbReference>
<dbReference type="PANTHER" id="PTHR30629:SF2">
    <property type="entry name" value="PROPHAGE INTEGRASE INTS-RELATED"/>
    <property type="match status" value="1"/>
</dbReference>
<dbReference type="InterPro" id="IPR002104">
    <property type="entry name" value="Integrase_catalytic"/>
</dbReference>
<dbReference type="SUPFAM" id="SSF56349">
    <property type="entry name" value="DNA breaking-rejoining enzymes"/>
    <property type="match status" value="1"/>
</dbReference>
<protein>
    <submittedName>
        <fullName evidence="8">Tyrosine-type recombinase/integrase</fullName>
    </submittedName>
</protein>
<organism evidence="8 9">
    <name type="scientific">Massilia polaris</name>
    <dbReference type="NCBI Taxonomy" id="2728846"/>
    <lineage>
        <taxon>Bacteria</taxon>
        <taxon>Pseudomonadati</taxon>
        <taxon>Pseudomonadota</taxon>
        <taxon>Betaproteobacteria</taxon>
        <taxon>Burkholderiales</taxon>
        <taxon>Oxalobacteraceae</taxon>
        <taxon>Telluria group</taxon>
        <taxon>Massilia</taxon>
    </lineage>
</organism>
<sequence>MARPRSRANEPLPKHMDVRHGKRTTTYYALIGGKRINLGHERQAADVKLRELINGAPVAGTIADMCQQFIAYQRAALKGGKPELAETTIDEYENSLLKHVLPVFGAMPPAGFKPTHSAQYLFAQREKGRAVRANREMAALGSAFNFGMSKGMVSANPCHGVKRNKETPRSRRPETREVNALTQVAKAKGESAYMIILIGLMVAITGRRRAEVMRLTNFALRDDGIHVVDCKTKAGQAERTYLVSWSPLLRQLVQEALEMKRSKASGYIFATQDGQPYTDSGFKTMWNRVMHDYKDSGGVWFTTHDLRAYYVTEKGDLGENPETHKNPATTKRVYDRTRVVKVKPLG</sequence>
<keyword evidence="2" id="KW-0229">DNA integration</keyword>
<dbReference type="RefSeq" id="WP_169468418.1">
    <property type="nucleotide sequence ID" value="NZ_JABBGG010000011.1"/>
</dbReference>
<dbReference type="InterPro" id="IPR050808">
    <property type="entry name" value="Phage_Integrase"/>
</dbReference>
<evidence type="ECO:0000259" key="6">
    <source>
        <dbReference type="PROSITE" id="PS51898"/>
    </source>
</evidence>
<dbReference type="AlphaFoldDB" id="A0A848HP39"/>
<evidence type="ECO:0000313" key="8">
    <source>
        <dbReference type="EMBL" id="NML62934.1"/>
    </source>
</evidence>
<keyword evidence="9" id="KW-1185">Reference proteome</keyword>
<evidence type="ECO:0000256" key="2">
    <source>
        <dbReference type="ARBA" id="ARBA00022908"/>
    </source>
</evidence>
<dbReference type="InterPro" id="IPR011010">
    <property type="entry name" value="DNA_brk_join_enz"/>
</dbReference>
<comment type="similarity">
    <text evidence="1">Belongs to the 'phage' integrase family.</text>
</comment>